<reference evidence="1" key="1">
    <citation type="submission" date="2021-05" db="EMBL/GenBank/DDBJ databases">
        <authorList>
            <person name="Scholz U."/>
            <person name="Mascher M."/>
            <person name="Fiebig A."/>
        </authorList>
    </citation>
    <scope>NUCLEOTIDE SEQUENCE [LARGE SCALE GENOMIC DNA]</scope>
</reference>
<dbReference type="Proteomes" id="UP001732700">
    <property type="component" value="Chromosome 1D"/>
</dbReference>
<accession>A0ACD5TW05</accession>
<proteinExistence type="predicted"/>
<keyword evidence="2" id="KW-1185">Reference proteome</keyword>
<protein>
    <submittedName>
        <fullName evidence="1">Uncharacterized protein</fullName>
    </submittedName>
</protein>
<evidence type="ECO:0000313" key="2">
    <source>
        <dbReference type="Proteomes" id="UP001732700"/>
    </source>
</evidence>
<evidence type="ECO:0000313" key="1">
    <source>
        <dbReference type="EnsemblPlants" id="AVESA.00010b.r2.1DG0133650.1.CDS.1"/>
    </source>
</evidence>
<reference evidence="1" key="2">
    <citation type="submission" date="2025-09" db="UniProtKB">
        <authorList>
            <consortium name="EnsemblPlants"/>
        </authorList>
    </citation>
    <scope>IDENTIFICATION</scope>
</reference>
<name>A0ACD5TW05_AVESA</name>
<sequence length="115" mass="12612">MKTFSLLIAVVAAVAIIAYPVITSAQAAWYPIDPTNEPHVQELGAWAVSEHVKQAHDGLKFSRVRSGEEQSDAGVKYHLVMEALNGDGKRGRYEAFLVEQVRSSTRTLISFSPAK</sequence>
<organism evidence="1 2">
    <name type="scientific">Avena sativa</name>
    <name type="common">Oat</name>
    <dbReference type="NCBI Taxonomy" id="4498"/>
    <lineage>
        <taxon>Eukaryota</taxon>
        <taxon>Viridiplantae</taxon>
        <taxon>Streptophyta</taxon>
        <taxon>Embryophyta</taxon>
        <taxon>Tracheophyta</taxon>
        <taxon>Spermatophyta</taxon>
        <taxon>Magnoliopsida</taxon>
        <taxon>Liliopsida</taxon>
        <taxon>Poales</taxon>
        <taxon>Poaceae</taxon>
        <taxon>BOP clade</taxon>
        <taxon>Pooideae</taxon>
        <taxon>Poodae</taxon>
        <taxon>Poeae</taxon>
        <taxon>Poeae Chloroplast Group 1 (Aveneae type)</taxon>
        <taxon>Aveninae</taxon>
        <taxon>Avena</taxon>
    </lineage>
</organism>
<dbReference type="EnsemblPlants" id="AVESA.00010b.r2.1DG0133650.1">
    <property type="protein sequence ID" value="AVESA.00010b.r2.1DG0133650.1.CDS.1"/>
    <property type="gene ID" value="AVESA.00010b.r2.1DG0133650"/>
</dbReference>